<evidence type="ECO:0000256" key="6">
    <source>
        <dbReference type="ARBA" id="ARBA00023125"/>
    </source>
</evidence>
<evidence type="ECO:0000313" key="13">
    <source>
        <dbReference type="Proteomes" id="UP000075920"/>
    </source>
</evidence>
<dbReference type="SUPFAM" id="SSF57667">
    <property type="entry name" value="beta-beta-alpha zinc fingers"/>
    <property type="match status" value="2"/>
</dbReference>
<evidence type="ECO:0000256" key="2">
    <source>
        <dbReference type="ARBA" id="ARBA00022723"/>
    </source>
</evidence>
<dbReference type="VEuPathDB" id="VectorBase:AMIN000703"/>
<dbReference type="AlphaFoldDB" id="A0A182VRL6"/>
<dbReference type="InterPro" id="IPR036236">
    <property type="entry name" value="Znf_C2H2_sf"/>
</dbReference>
<proteinExistence type="inferred from homology"/>
<dbReference type="GO" id="GO:0008270">
    <property type="term" value="F:zinc ion binding"/>
    <property type="evidence" value="ECO:0007669"/>
    <property type="project" value="UniProtKB-KW"/>
</dbReference>
<feature type="domain" description="C2H2-type" evidence="11">
    <location>
        <begin position="213"/>
        <end position="240"/>
    </location>
</feature>
<keyword evidence="2" id="KW-0479">Metal-binding</keyword>
<dbReference type="SMART" id="SM00355">
    <property type="entry name" value="ZnF_C2H2"/>
    <property type="match status" value="4"/>
</dbReference>
<dbReference type="STRING" id="112268.A0A182VRL6"/>
<dbReference type="InterPro" id="IPR013087">
    <property type="entry name" value="Znf_C2H2_type"/>
</dbReference>
<dbReference type="Gene3D" id="3.30.160.60">
    <property type="entry name" value="Classic Zinc Finger"/>
    <property type="match status" value="3"/>
</dbReference>
<evidence type="ECO:0000256" key="7">
    <source>
        <dbReference type="ARBA" id="ARBA00023242"/>
    </source>
</evidence>
<evidence type="ECO:0000256" key="10">
    <source>
        <dbReference type="SAM" id="MobiDB-lite"/>
    </source>
</evidence>
<dbReference type="FunFam" id="3.30.160.60:FF:000446">
    <property type="entry name" value="Zinc finger protein"/>
    <property type="match status" value="1"/>
</dbReference>
<dbReference type="GO" id="GO:0000978">
    <property type="term" value="F:RNA polymerase II cis-regulatory region sequence-specific DNA binding"/>
    <property type="evidence" value="ECO:0007669"/>
    <property type="project" value="TreeGrafter"/>
</dbReference>
<keyword evidence="5" id="KW-0862">Zinc</keyword>
<dbReference type="Pfam" id="PF00096">
    <property type="entry name" value="zf-C2H2"/>
    <property type="match status" value="2"/>
</dbReference>
<evidence type="ECO:0000256" key="4">
    <source>
        <dbReference type="ARBA" id="ARBA00022771"/>
    </source>
</evidence>
<dbReference type="PANTHER" id="PTHR24388">
    <property type="entry name" value="ZINC FINGER PROTEIN"/>
    <property type="match status" value="1"/>
</dbReference>
<dbReference type="FunFam" id="3.30.160.60:FF:000100">
    <property type="entry name" value="Zinc finger 45-like"/>
    <property type="match status" value="1"/>
</dbReference>
<comment type="subcellular location">
    <subcellularLocation>
        <location evidence="1">Nucleus</location>
    </subcellularLocation>
</comment>
<dbReference type="Pfam" id="PF13912">
    <property type="entry name" value="zf-C2H2_6"/>
    <property type="match status" value="2"/>
</dbReference>
<reference evidence="12" key="2">
    <citation type="submission" date="2020-05" db="UniProtKB">
        <authorList>
            <consortium name="EnsemblMetazoa"/>
        </authorList>
    </citation>
    <scope>IDENTIFICATION</scope>
    <source>
        <strain evidence="12">MINIMUS1</strain>
    </source>
</reference>
<comment type="similarity">
    <text evidence="8">Belongs to the snail C2H2-type zinc-finger protein family.</text>
</comment>
<keyword evidence="13" id="KW-1185">Reference proteome</keyword>
<evidence type="ECO:0000256" key="8">
    <source>
        <dbReference type="ARBA" id="ARBA00037948"/>
    </source>
</evidence>
<dbReference type="GO" id="GO:0000981">
    <property type="term" value="F:DNA-binding transcription factor activity, RNA polymerase II-specific"/>
    <property type="evidence" value="ECO:0007669"/>
    <property type="project" value="TreeGrafter"/>
</dbReference>
<evidence type="ECO:0000313" key="12">
    <source>
        <dbReference type="EnsemblMetazoa" id="AMIN000703-PA"/>
    </source>
</evidence>
<feature type="compositionally biased region" description="Polar residues" evidence="10">
    <location>
        <begin position="129"/>
        <end position="150"/>
    </location>
</feature>
<keyword evidence="3" id="KW-0677">Repeat</keyword>
<dbReference type="EnsemblMetazoa" id="AMIN000703-RA">
    <property type="protein sequence ID" value="AMIN000703-PA"/>
    <property type="gene ID" value="AMIN000703"/>
</dbReference>
<protein>
    <recommendedName>
        <fullName evidence="11">C2H2-type domain-containing protein</fullName>
    </recommendedName>
</protein>
<keyword evidence="4 9" id="KW-0863">Zinc-finger</keyword>
<organism evidence="12 13">
    <name type="scientific">Anopheles minimus</name>
    <dbReference type="NCBI Taxonomy" id="112268"/>
    <lineage>
        <taxon>Eukaryota</taxon>
        <taxon>Metazoa</taxon>
        <taxon>Ecdysozoa</taxon>
        <taxon>Arthropoda</taxon>
        <taxon>Hexapoda</taxon>
        <taxon>Insecta</taxon>
        <taxon>Pterygota</taxon>
        <taxon>Neoptera</taxon>
        <taxon>Endopterygota</taxon>
        <taxon>Diptera</taxon>
        <taxon>Nematocera</taxon>
        <taxon>Culicoidea</taxon>
        <taxon>Culicidae</taxon>
        <taxon>Anophelinae</taxon>
        <taxon>Anopheles</taxon>
    </lineage>
</organism>
<evidence type="ECO:0000256" key="1">
    <source>
        <dbReference type="ARBA" id="ARBA00004123"/>
    </source>
</evidence>
<feature type="domain" description="C2H2-type" evidence="11">
    <location>
        <begin position="184"/>
        <end position="212"/>
    </location>
</feature>
<evidence type="ECO:0000256" key="5">
    <source>
        <dbReference type="ARBA" id="ARBA00022833"/>
    </source>
</evidence>
<dbReference type="InterPro" id="IPR050527">
    <property type="entry name" value="Snail/Krueppel_Znf"/>
</dbReference>
<sequence>MDKYENLHHLPVATPDVQRIVLGESFPITPDPNFAISSNYGSNPYLFGTRAFDGSGTLPFTQLYGGYVPPNYQQIQQAEIGFHWPMPSPTVSFTVPPTNQLYNDYYRNIENTVSTPFYSPPPDRMVEQADTNPQSMSLSTNPEQPTNSNMPLPPRLYSPTSEPDQTLPTEQSEPKLLNLRASEWRCDQCNRNFVSQNGLKHHKIALHTGVRPHRCSTCGKRFSELMVLQRHTLRHITQNKPFRCDHCPKTFCYRADLRRHEYNHTGAAPHRCTVCAKAFARRDHMQKHEQVHQQQELRRKLQTMDCVET</sequence>
<name>A0A182VRL6_9DIPT</name>
<evidence type="ECO:0000259" key="11">
    <source>
        <dbReference type="PROSITE" id="PS50157"/>
    </source>
</evidence>
<feature type="compositionally biased region" description="Polar residues" evidence="10">
    <location>
        <begin position="158"/>
        <end position="171"/>
    </location>
</feature>
<evidence type="ECO:0000256" key="9">
    <source>
        <dbReference type="PROSITE-ProRule" id="PRU00042"/>
    </source>
</evidence>
<dbReference type="PROSITE" id="PS50157">
    <property type="entry name" value="ZINC_FINGER_C2H2_2"/>
    <property type="match status" value="4"/>
</dbReference>
<dbReference type="Proteomes" id="UP000075920">
    <property type="component" value="Unassembled WGS sequence"/>
</dbReference>
<reference evidence="13" key="1">
    <citation type="submission" date="2013-03" db="EMBL/GenBank/DDBJ databases">
        <title>The Genome Sequence of Anopheles minimus MINIMUS1.</title>
        <authorList>
            <consortium name="The Broad Institute Genomics Platform"/>
            <person name="Neafsey D.E."/>
            <person name="Walton C."/>
            <person name="Walker B."/>
            <person name="Young S.K."/>
            <person name="Zeng Q."/>
            <person name="Gargeya S."/>
            <person name="Fitzgerald M."/>
            <person name="Haas B."/>
            <person name="Abouelleil A."/>
            <person name="Allen A.W."/>
            <person name="Alvarado L."/>
            <person name="Arachchi H.M."/>
            <person name="Berlin A.M."/>
            <person name="Chapman S.B."/>
            <person name="Gainer-Dewar J."/>
            <person name="Goldberg J."/>
            <person name="Griggs A."/>
            <person name="Gujja S."/>
            <person name="Hansen M."/>
            <person name="Howarth C."/>
            <person name="Imamovic A."/>
            <person name="Ireland A."/>
            <person name="Larimer J."/>
            <person name="McCowan C."/>
            <person name="Murphy C."/>
            <person name="Pearson M."/>
            <person name="Poon T.W."/>
            <person name="Priest M."/>
            <person name="Roberts A."/>
            <person name="Saif S."/>
            <person name="Shea T."/>
            <person name="Sisk P."/>
            <person name="Sykes S."/>
            <person name="Wortman J."/>
            <person name="Nusbaum C."/>
            <person name="Birren B."/>
        </authorList>
    </citation>
    <scope>NUCLEOTIDE SEQUENCE [LARGE SCALE GENOMIC DNA]</scope>
    <source>
        <strain evidence="13">MINIMUS1</strain>
    </source>
</reference>
<feature type="region of interest" description="Disordered" evidence="10">
    <location>
        <begin position="116"/>
        <end position="173"/>
    </location>
</feature>
<feature type="domain" description="C2H2-type" evidence="11">
    <location>
        <begin position="270"/>
        <end position="297"/>
    </location>
</feature>
<keyword evidence="6" id="KW-0238">DNA-binding</keyword>
<keyword evidence="7" id="KW-0539">Nucleus</keyword>
<dbReference type="PANTHER" id="PTHR24388:SF54">
    <property type="entry name" value="PROTEIN ESCARGOT"/>
    <property type="match status" value="1"/>
</dbReference>
<dbReference type="GO" id="GO:0005634">
    <property type="term" value="C:nucleus"/>
    <property type="evidence" value="ECO:0007669"/>
    <property type="project" value="UniProtKB-SubCell"/>
</dbReference>
<dbReference type="PROSITE" id="PS00028">
    <property type="entry name" value="ZINC_FINGER_C2H2_1"/>
    <property type="match status" value="4"/>
</dbReference>
<accession>A0A182VRL6</accession>
<evidence type="ECO:0000256" key="3">
    <source>
        <dbReference type="ARBA" id="ARBA00022737"/>
    </source>
</evidence>
<feature type="domain" description="C2H2-type" evidence="11">
    <location>
        <begin position="242"/>
        <end position="269"/>
    </location>
</feature>